<evidence type="ECO:0000313" key="3">
    <source>
        <dbReference type="Proteomes" id="UP000663829"/>
    </source>
</evidence>
<gene>
    <name evidence="1" type="ORF">GPM918_LOCUS1902</name>
    <name evidence="2" type="ORF">SRO942_LOCUS1902</name>
</gene>
<dbReference type="AlphaFoldDB" id="A0A813QSG9"/>
<name>A0A813QSG9_9BILA</name>
<dbReference type="EMBL" id="CAJNOQ010000194">
    <property type="protein sequence ID" value="CAF0770578.1"/>
    <property type="molecule type" value="Genomic_DNA"/>
</dbReference>
<evidence type="ECO:0000313" key="1">
    <source>
        <dbReference type="EMBL" id="CAF0770578.1"/>
    </source>
</evidence>
<sequence>MGRIYTGLRTIIQLKKNWIPIINQMIYAYATTKNSSGWKEIAAHHPKIELFSRQKKSNMIPWGQLRYMPKSWYETSNYSRNTIDLQSGLWCFQCSLQNNHQTIELFFKFVLPVISKDILYLELLEEKSLHSELYKMKNGKIVQTQIGTYLYDPEYHDEYQ</sequence>
<comment type="caution">
    <text evidence="1">The sequence shown here is derived from an EMBL/GenBank/DDBJ whole genome shotgun (WGS) entry which is preliminary data.</text>
</comment>
<evidence type="ECO:0000313" key="2">
    <source>
        <dbReference type="EMBL" id="CAF3552672.1"/>
    </source>
</evidence>
<keyword evidence="3" id="KW-1185">Reference proteome</keyword>
<dbReference type="Proteomes" id="UP000663829">
    <property type="component" value="Unassembled WGS sequence"/>
</dbReference>
<protein>
    <submittedName>
        <fullName evidence="1">Uncharacterized protein</fullName>
    </submittedName>
</protein>
<dbReference type="EMBL" id="CAJOBC010000194">
    <property type="protein sequence ID" value="CAF3552672.1"/>
    <property type="molecule type" value="Genomic_DNA"/>
</dbReference>
<dbReference type="Proteomes" id="UP000681722">
    <property type="component" value="Unassembled WGS sequence"/>
</dbReference>
<accession>A0A813QSG9</accession>
<reference evidence="1" key="1">
    <citation type="submission" date="2021-02" db="EMBL/GenBank/DDBJ databases">
        <authorList>
            <person name="Nowell W R."/>
        </authorList>
    </citation>
    <scope>NUCLEOTIDE SEQUENCE</scope>
</reference>
<proteinExistence type="predicted"/>
<organism evidence="1 3">
    <name type="scientific">Didymodactylos carnosus</name>
    <dbReference type="NCBI Taxonomy" id="1234261"/>
    <lineage>
        <taxon>Eukaryota</taxon>
        <taxon>Metazoa</taxon>
        <taxon>Spiralia</taxon>
        <taxon>Gnathifera</taxon>
        <taxon>Rotifera</taxon>
        <taxon>Eurotatoria</taxon>
        <taxon>Bdelloidea</taxon>
        <taxon>Philodinida</taxon>
        <taxon>Philodinidae</taxon>
        <taxon>Didymodactylos</taxon>
    </lineage>
</organism>